<sequence>MPVAAAICSAPRAACRLSILASPATWRLAPLGLAAALVLAGCGGSDGPDTTTPPAPGENYRPLGISVAGLATGQSLVLQNNGADDFIVSANGFVSTAASWPLGSSYAVAVKTQPTGQRCTVARNTGTLATANASVLVDCVVLPGERNTLGGSISGVPAGQAVVLRNGSEDLALQADGSFTFATPLAAGAAYAVTVKTRPEGLGCVVRDGAGTVTAAVVDTVAVRCVPEGALADGQWERDQCNVTPDGIALTDMWRVSHATPTSLSIGAGGVSYRNAQCSGPGTPMTGPLAGAFSITDLRSAASASGELVGYWGTYSSRAVSMPRPVVLVRKANHLCLLEDSAAASSYPDVTSLGLAVTAAIAGGKCYTPR</sequence>
<evidence type="ECO:0000256" key="1">
    <source>
        <dbReference type="SAM" id="SignalP"/>
    </source>
</evidence>
<proteinExistence type="predicted"/>
<dbReference type="EMBL" id="JACHLK010000004">
    <property type="protein sequence ID" value="MBB6559983.1"/>
    <property type="molecule type" value="Genomic_DNA"/>
</dbReference>
<dbReference type="Proteomes" id="UP000575083">
    <property type="component" value="Unassembled WGS sequence"/>
</dbReference>
<evidence type="ECO:0000313" key="2">
    <source>
        <dbReference type="EMBL" id="MBB6559983.1"/>
    </source>
</evidence>
<dbReference type="RefSeq" id="WP_184857515.1">
    <property type="nucleotide sequence ID" value="NZ_JACHLK010000004.1"/>
</dbReference>
<evidence type="ECO:0000313" key="3">
    <source>
        <dbReference type="Proteomes" id="UP000575083"/>
    </source>
</evidence>
<protein>
    <recommendedName>
        <fullName evidence="4">IPT/TIG domain-containing protein</fullName>
    </recommendedName>
</protein>
<feature type="signal peptide" evidence="1">
    <location>
        <begin position="1"/>
        <end position="40"/>
    </location>
</feature>
<comment type="caution">
    <text evidence="2">The sequence shown here is derived from an EMBL/GenBank/DDBJ whole genome shotgun (WGS) entry which is preliminary data.</text>
</comment>
<keyword evidence="3" id="KW-1185">Reference proteome</keyword>
<feature type="chain" id="PRO_5031278873" description="IPT/TIG domain-containing protein" evidence="1">
    <location>
        <begin position="41"/>
        <end position="370"/>
    </location>
</feature>
<dbReference type="AlphaFoldDB" id="A0A7X0PDM9"/>
<keyword evidence="1" id="KW-0732">Signal</keyword>
<gene>
    <name evidence="2" type="ORF">HNP48_002655</name>
</gene>
<name>A0A7X0PDM9_9BURK</name>
<accession>A0A7X0PDM9</accession>
<evidence type="ECO:0008006" key="4">
    <source>
        <dbReference type="Google" id="ProtNLM"/>
    </source>
</evidence>
<reference evidence="2 3" key="1">
    <citation type="submission" date="2020-08" db="EMBL/GenBank/DDBJ databases">
        <title>Functional genomics of gut bacteria from endangered species of beetles.</title>
        <authorList>
            <person name="Carlos-Shanley C."/>
        </authorList>
    </citation>
    <scope>NUCLEOTIDE SEQUENCE [LARGE SCALE GENOMIC DNA]</scope>
    <source>
        <strain evidence="2 3">S00198</strain>
    </source>
</reference>
<organism evidence="2 3">
    <name type="scientific">Acidovorax soli</name>
    <dbReference type="NCBI Taxonomy" id="592050"/>
    <lineage>
        <taxon>Bacteria</taxon>
        <taxon>Pseudomonadati</taxon>
        <taxon>Pseudomonadota</taxon>
        <taxon>Betaproteobacteria</taxon>
        <taxon>Burkholderiales</taxon>
        <taxon>Comamonadaceae</taxon>
        <taxon>Acidovorax</taxon>
    </lineage>
</organism>